<feature type="region of interest" description="Disordered" evidence="1">
    <location>
        <begin position="1"/>
        <end position="31"/>
    </location>
</feature>
<sequence length="216" mass="23627">MRQDKLTPRAREPDAARRAEPRDAGAMAGVTAARDEAAGALHRLDAARRAALARRETGTALEGVVRPVQEERLAEAARALAEAARELTRLLRDQALTPRTAPRSAPRTAGPSRTGDDPLVTLDLAHRIAPGWRLCQFTTADRDAHRWHLRHDGHAAGAVTHVLDLRGRRTGWEARDARGFRLRPGPGPEAYRPAAPHLWATRTAAVRAVARAHRCP</sequence>
<name>A0A1I4XQZ6_9ACTN</name>
<proteinExistence type="predicted"/>
<feature type="compositionally biased region" description="Basic and acidic residues" evidence="1">
    <location>
        <begin position="1"/>
        <end position="23"/>
    </location>
</feature>
<dbReference type="RefSeq" id="WP_075019985.1">
    <property type="nucleotide sequence ID" value="NZ_FOVH01000001.1"/>
</dbReference>
<dbReference type="STRING" id="1993.SAMN04489713_101958"/>
<keyword evidence="3" id="KW-1185">Reference proteome</keyword>
<gene>
    <name evidence="2" type="ORF">SAMN04489713_101958</name>
</gene>
<organism evidence="2 3">
    <name type="scientific">Actinomadura madurae</name>
    <dbReference type="NCBI Taxonomy" id="1993"/>
    <lineage>
        <taxon>Bacteria</taxon>
        <taxon>Bacillati</taxon>
        <taxon>Actinomycetota</taxon>
        <taxon>Actinomycetes</taxon>
        <taxon>Streptosporangiales</taxon>
        <taxon>Thermomonosporaceae</taxon>
        <taxon>Actinomadura</taxon>
    </lineage>
</organism>
<accession>A0A1I4XQZ6</accession>
<dbReference type="EMBL" id="FOVH01000001">
    <property type="protein sequence ID" value="SFN27709.1"/>
    <property type="molecule type" value="Genomic_DNA"/>
</dbReference>
<evidence type="ECO:0000313" key="2">
    <source>
        <dbReference type="EMBL" id="SFN27709.1"/>
    </source>
</evidence>
<dbReference type="InParanoid" id="A0A1I4XQZ6"/>
<reference evidence="2 3" key="1">
    <citation type="submission" date="2016-10" db="EMBL/GenBank/DDBJ databases">
        <authorList>
            <person name="de Groot N.N."/>
        </authorList>
    </citation>
    <scope>NUCLEOTIDE SEQUENCE [LARGE SCALE GENOMIC DNA]</scope>
    <source>
        <strain evidence="2 3">DSM 43067</strain>
    </source>
</reference>
<dbReference type="AlphaFoldDB" id="A0A1I4XQZ6"/>
<feature type="region of interest" description="Disordered" evidence="1">
    <location>
        <begin position="91"/>
        <end position="118"/>
    </location>
</feature>
<protein>
    <submittedName>
        <fullName evidence="2">Uncharacterized protein</fullName>
    </submittedName>
</protein>
<dbReference type="Proteomes" id="UP000183413">
    <property type="component" value="Unassembled WGS sequence"/>
</dbReference>
<evidence type="ECO:0000256" key="1">
    <source>
        <dbReference type="SAM" id="MobiDB-lite"/>
    </source>
</evidence>
<evidence type="ECO:0000313" key="3">
    <source>
        <dbReference type="Proteomes" id="UP000183413"/>
    </source>
</evidence>